<evidence type="ECO:0000259" key="6">
    <source>
        <dbReference type="Pfam" id="PF14905"/>
    </source>
</evidence>
<dbReference type="InterPro" id="IPR012910">
    <property type="entry name" value="Plug_dom"/>
</dbReference>
<dbReference type="PANTHER" id="PTHR40980">
    <property type="entry name" value="PLUG DOMAIN-CONTAINING PROTEIN"/>
    <property type="match status" value="1"/>
</dbReference>
<dbReference type="EMBL" id="PDLO01000013">
    <property type="protein sequence ID" value="PHK97094.1"/>
    <property type="molecule type" value="Genomic_DNA"/>
</dbReference>
<dbReference type="Proteomes" id="UP000226437">
    <property type="component" value="Unassembled WGS sequence"/>
</dbReference>
<dbReference type="Pfam" id="PF07715">
    <property type="entry name" value="Plug"/>
    <property type="match status" value="1"/>
</dbReference>
<keyword evidence="2" id="KW-0472">Membrane</keyword>
<keyword evidence="8" id="KW-1185">Reference proteome</keyword>
<comment type="caution">
    <text evidence="7">The sequence shown here is derived from an EMBL/GenBank/DDBJ whole genome shotgun (WGS) entry which is preliminary data.</text>
</comment>
<dbReference type="Pfam" id="PF13620">
    <property type="entry name" value="CarboxypepD_reg"/>
    <property type="match status" value="1"/>
</dbReference>
<dbReference type="InterPro" id="IPR037066">
    <property type="entry name" value="Plug_dom_sf"/>
</dbReference>
<keyword evidence="7" id="KW-0675">Receptor</keyword>
<evidence type="ECO:0000256" key="2">
    <source>
        <dbReference type="ARBA" id="ARBA00023136"/>
    </source>
</evidence>
<evidence type="ECO:0000313" key="8">
    <source>
        <dbReference type="Proteomes" id="UP000226437"/>
    </source>
</evidence>
<keyword evidence="4" id="KW-0732">Signal</keyword>
<evidence type="ECO:0000259" key="5">
    <source>
        <dbReference type="Pfam" id="PF07715"/>
    </source>
</evidence>
<dbReference type="OrthoDB" id="905812at2"/>
<dbReference type="PANTHER" id="PTHR40980:SF4">
    <property type="entry name" value="TONB-DEPENDENT RECEPTOR-LIKE BETA-BARREL DOMAIN-CONTAINING PROTEIN"/>
    <property type="match status" value="1"/>
</dbReference>
<name>A0A2G0CAV1_9BACT</name>
<gene>
    <name evidence="7" type="ORF">CGL56_17590</name>
</gene>
<feature type="chain" id="PRO_5013639075" evidence="4">
    <location>
        <begin position="21"/>
        <end position="840"/>
    </location>
</feature>
<evidence type="ECO:0000256" key="4">
    <source>
        <dbReference type="SAM" id="SignalP"/>
    </source>
</evidence>
<protein>
    <submittedName>
        <fullName evidence="7">TonB-dependent receptor</fullName>
    </submittedName>
</protein>
<accession>A0A2G0CAV1</accession>
<feature type="domain" description="Outer membrane protein beta-barrel" evidence="6">
    <location>
        <begin position="386"/>
        <end position="813"/>
    </location>
</feature>
<keyword evidence="3" id="KW-0998">Cell outer membrane</keyword>
<dbReference type="Gene3D" id="2.170.130.10">
    <property type="entry name" value="TonB-dependent receptor, plug domain"/>
    <property type="match status" value="1"/>
</dbReference>
<evidence type="ECO:0000256" key="1">
    <source>
        <dbReference type="ARBA" id="ARBA00004442"/>
    </source>
</evidence>
<evidence type="ECO:0000256" key="3">
    <source>
        <dbReference type="ARBA" id="ARBA00023237"/>
    </source>
</evidence>
<dbReference type="InterPro" id="IPR036942">
    <property type="entry name" value="Beta-barrel_TonB_sf"/>
</dbReference>
<sequence>MRHPFLLLALLLATTTSLFAQFPGRPAPTGRVYGKVVDEAGAPVGYATVQVAGQVVDPATQSLKDTLLAGQFTEDNGDFNIENLAVRGNYELVISFLGYAEMRQPFDFGGAASRDLGNLTLETSASTLSEVTVTAEASLSTLSLDRKSYRVDKDLSSAGGTAVDALKNVPSLSVDLDDNVSLRNGSPQVFIDGRPTTLSLDQISANTIESVEVITNPSAKFDAGGGAAGIVNIVLKKNQQVGYNGNLRVGGDSQGGYNLGGDLNARGEKVNAFASGMLMSNRRTSLSTTLRESYFGDPNTLISQTSESTNQGTFGNVRAGLDYFLDNRNTLTLSGSYMNGQFAPKGTITTSTDYLYASGTENASYDRFSVQDRNFSNYGAALQFKHLFPQPGAEWTADLSYNAVSFSGNSLYRNEYDSGALSQERQESTGSGSFLTLQSDFVAPLDAKTKLEGGIKATLRGNVSDQANFVNPGEGDDWTQVVQLSDYFAFNDNVFAGYLQAGREVGAWGFQAGLRAESSFYRGELADRDSSFSIDYPLSLFPSAFITRKLNETDQLQLAYTRRVNRPNFFQTMPFTDFSDSLNLRRGNPQLLPEFTTSLELSYQNIFPSGNNLLVSVYYKQATDLIAGYQFTEFNETLGEEVIVTSYANTDQATAYGAEATLKTNLFGWLDLTSNLNVYQSNVNASNLEAGLQVNRMSAFLKETAQIRLPNNFALQLNGEYRSQASFTPTTNNDAFRGGGGGTQNTAQGYTQSVWFVDASLRKSFWDNAASLTLSVQDVFGSREFGTFTQTDFFSQETSRLMNPQTVRLNFAYRFGKMDTSLFQRKNTNNTSQGGDMIGG</sequence>
<feature type="domain" description="TonB-dependent receptor plug" evidence="5">
    <location>
        <begin position="159"/>
        <end position="228"/>
    </location>
</feature>
<dbReference type="Pfam" id="PF14905">
    <property type="entry name" value="OMP_b-brl_3"/>
    <property type="match status" value="1"/>
</dbReference>
<dbReference type="AlphaFoldDB" id="A0A2G0CAV1"/>
<proteinExistence type="predicted"/>
<dbReference type="SUPFAM" id="SSF56935">
    <property type="entry name" value="Porins"/>
    <property type="match status" value="1"/>
</dbReference>
<reference evidence="7 8" key="1">
    <citation type="submission" date="2017-10" db="EMBL/GenBank/DDBJ databases">
        <title>The draft genome sequence of Lewinella marina KCTC 32374.</title>
        <authorList>
            <person name="Wang K."/>
        </authorList>
    </citation>
    <scope>NUCLEOTIDE SEQUENCE [LARGE SCALE GENOMIC DNA]</scope>
    <source>
        <strain evidence="7 8">MKG-38</strain>
    </source>
</reference>
<evidence type="ECO:0000313" key="7">
    <source>
        <dbReference type="EMBL" id="PHK97094.1"/>
    </source>
</evidence>
<dbReference type="InterPro" id="IPR008969">
    <property type="entry name" value="CarboxyPept-like_regulatory"/>
</dbReference>
<dbReference type="Gene3D" id="2.60.40.1120">
    <property type="entry name" value="Carboxypeptidase-like, regulatory domain"/>
    <property type="match status" value="1"/>
</dbReference>
<dbReference type="RefSeq" id="WP_099107904.1">
    <property type="nucleotide sequence ID" value="NZ_JAATJF010000002.1"/>
</dbReference>
<dbReference type="GO" id="GO:0009279">
    <property type="term" value="C:cell outer membrane"/>
    <property type="evidence" value="ECO:0007669"/>
    <property type="project" value="UniProtKB-SubCell"/>
</dbReference>
<organism evidence="7 8">
    <name type="scientific">Neolewinella marina</name>
    <dbReference type="NCBI Taxonomy" id="438751"/>
    <lineage>
        <taxon>Bacteria</taxon>
        <taxon>Pseudomonadati</taxon>
        <taxon>Bacteroidota</taxon>
        <taxon>Saprospiria</taxon>
        <taxon>Saprospirales</taxon>
        <taxon>Lewinellaceae</taxon>
        <taxon>Neolewinella</taxon>
    </lineage>
</organism>
<comment type="subcellular location">
    <subcellularLocation>
        <location evidence="1">Cell outer membrane</location>
    </subcellularLocation>
</comment>
<dbReference type="SUPFAM" id="SSF49464">
    <property type="entry name" value="Carboxypeptidase regulatory domain-like"/>
    <property type="match status" value="1"/>
</dbReference>
<dbReference type="Gene3D" id="2.40.170.20">
    <property type="entry name" value="TonB-dependent receptor, beta-barrel domain"/>
    <property type="match status" value="1"/>
</dbReference>
<feature type="signal peptide" evidence="4">
    <location>
        <begin position="1"/>
        <end position="20"/>
    </location>
</feature>
<dbReference type="InterPro" id="IPR041700">
    <property type="entry name" value="OMP_b-brl_3"/>
</dbReference>